<organism evidence="16 17">
    <name type="scientific">[Candida] anglica</name>
    <dbReference type="NCBI Taxonomy" id="148631"/>
    <lineage>
        <taxon>Eukaryota</taxon>
        <taxon>Fungi</taxon>
        <taxon>Dikarya</taxon>
        <taxon>Ascomycota</taxon>
        <taxon>Saccharomycotina</taxon>
        <taxon>Pichiomycetes</taxon>
        <taxon>Debaryomycetaceae</taxon>
        <taxon>Kurtzmaniella</taxon>
    </lineage>
</organism>
<dbReference type="Pfam" id="PF00026">
    <property type="entry name" value="Asp"/>
    <property type="match status" value="1"/>
</dbReference>
<dbReference type="InterPro" id="IPR001461">
    <property type="entry name" value="Aspartic_peptidase_A1"/>
</dbReference>
<dbReference type="EMBL" id="OZ004253">
    <property type="protein sequence ID" value="CAK7894477.1"/>
    <property type="molecule type" value="Genomic_DNA"/>
</dbReference>
<gene>
    <name evidence="16" type="primary">SAP8</name>
    <name evidence="16" type="ORF">CAAN4_A12574</name>
</gene>
<keyword evidence="12" id="KW-1015">Disulfide bond</keyword>
<keyword evidence="9" id="KW-0064">Aspartyl protease</keyword>
<name>A0ABP0E6R2_9ASCO</name>
<evidence type="ECO:0000256" key="12">
    <source>
        <dbReference type="ARBA" id="ARBA00023157"/>
    </source>
</evidence>
<evidence type="ECO:0000256" key="1">
    <source>
        <dbReference type="ARBA" id="ARBA00001675"/>
    </source>
</evidence>
<sequence length="385" mass="41055">MIFSIKTFTAIALFCSTFVEAAPIDGLTKRAPKVLGLDFDVIKKSHHNSTQKRSGEYNSPLTNEGYYYITYLEFGTDHQKIGVDIDTGSADLWVPNTSANSDVQEYGVYDPSGSSDYQDTGEAFSIKYGDASESTGSTGEFVTDLVSLADGSAALKNFQFASVSDTSVDQSGILGIGLTSLEAPVYQGGGSEYPNFPVALKNAGYIDKVAYSLSLNSKEATTGSLLFGGKDTAQYEGDLVVLQHSGETARLDATLNSVDVAGTTIQVSTPYNFDSGTTITILDENTYNSLTSALGATGQVVNGEPIITTTTGSITYNFDGISIDVPISEIITDTPYGSALQVQYSDTAILGDNFLRYTYLVFDLEESTISIGRPTYSSESNIVPI</sequence>
<keyword evidence="13" id="KW-0325">Glycoprotein</keyword>
<comment type="subcellular location">
    <subcellularLocation>
        <location evidence="2">Secreted</location>
    </subcellularLocation>
</comment>
<comment type="similarity">
    <text evidence="3">Belongs to the peptidase A1 family.</text>
</comment>
<dbReference type="InterPro" id="IPR033121">
    <property type="entry name" value="PEPTIDASE_A1"/>
</dbReference>
<protein>
    <recommendedName>
        <fullName evidence="4">candidapepsin</fullName>
        <ecNumber evidence="4">3.4.23.24</ecNumber>
    </recommendedName>
</protein>
<proteinExistence type="inferred from homology"/>
<feature type="domain" description="Peptidase A1" evidence="15">
    <location>
        <begin position="68"/>
        <end position="372"/>
    </location>
</feature>
<keyword evidence="6" id="KW-0645">Protease</keyword>
<dbReference type="SUPFAM" id="SSF50630">
    <property type="entry name" value="Acid proteases"/>
    <property type="match status" value="1"/>
</dbReference>
<keyword evidence="11" id="KW-0865">Zymogen</keyword>
<evidence type="ECO:0000256" key="8">
    <source>
        <dbReference type="ARBA" id="ARBA00022729"/>
    </source>
</evidence>
<dbReference type="Proteomes" id="UP001497600">
    <property type="component" value="Chromosome A"/>
</dbReference>
<dbReference type="InterPro" id="IPR033876">
    <property type="entry name" value="SAP-like"/>
</dbReference>
<evidence type="ECO:0000256" key="10">
    <source>
        <dbReference type="ARBA" id="ARBA00022801"/>
    </source>
</evidence>
<evidence type="ECO:0000256" key="2">
    <source>
        <dbReference type="ARBA" id="ARBA00004613"/>
    </source>
</evidence>
<evidence type="ECO:0000256" key="5">
    <source>
        <dbReference type="ARBA" id="ARBA00022525"/>
    </source>
</evidence>
<evidence type="ECO:0000313" key="16">
    <source>
        <dbReference type="EMBL" id="CAK7894477.1"/>
    </source>
</evidence>
<feature type="signal peptide" evidence="14">
    <location>
        <begin position="1"/>
        <end position="21"/>
    </location>
</feature>
<dbReference type="PRINTS" id="PR00792">
    <property type="entry name" value="PEPSIN"/>
</dbReference>
<keyword evidence="8 14" id="KW-0732">Signal</keyword>
<evidence type="ECO:0000259" key="15">
    <source>
        <dbReference type="PROSITE" id="PS51767"/>
    </source>
</evidence>
<feature type="chain" id="PRO_5045234208" description="candidapepsin" evidence="14">
    <location>
        <begin position="22"/>
        <end position="385"/>
    </location>
</feature>
<dbReference type="PANTHER" id="PTHR47965">
    <property type="entry name" value="ASPARTYL PROTEASE-RELATED"/>
    <property type="match status" value="1"/>
</dbReference>
<dbReference type="EC" id="3.4.23.24" evidence="4"/>
<dbReference type="CDD" id="cd05474">
    <property type="entry name" value="SAP_like"/>
    <property type="match status" value="1"/>
</dbReference>
<keyword evidence="7" id="KW-0165">Cleavage on pair of basic residues</keyword>
<evidence type="ECO:0000256" key="4">
    <source>
        <dbReference type="ARBA" id="ARBA00013207"/>
    </source>
</evidence>
<comment type="catalytic activity">
    <reaction evidence="1">
        <text>Preferential cleavage at the carboxyl of hydrophobic amino acids, but fails to cleave 15-Leu-|-Tyr-16, 16-Tyr-|-Leu-17 and 24-Phe-|-Phe-25 of insulin B chain. Activates trypsinogen, and degrades keratin.</text>
        <dbReference type="EC" id="3.4.23.24"/>
    </reaction>
</comment>
<dbReference type="InterPro" id="IPR021109">
    <property type="entry name" value="Peptidase_aspartic_dom_sf"/>
</dbReference>
<evidence type="ECO:0000256" key="13">
    <source>
        <dbReference type="ARBA" id="ARBA00023180"/>
    </source>
</evidence>
<accession>A0ABP0E6R2</accession>
<evidence type="ECO:0000256" key="9">
    <source>
        <dbReference type="ARBA" id="ARBA00022750"/>
    </source>
</evidence>
<dbReference type="PANTHER" id="PTHR47965:SF12">
    <property type="entry name" value="ASPARTIC PROTEINASE 3-RELATED"/>
    <property type="match status" value="1"/>
</dbReference>
<evidence type="ECO:0000313" key="17">
    <source>
        <dbReference type="Proteomes" id="UP001497600"/>
    </source>
</evidence>
<evidence type="ECO:0000256" key="11">
    <source>
        <dbReference type="ARBA" id="ARBA00023145"/>
    </source>
</evidence>
<evidence type="ECO:0000256" key="14">
    <source>
        <dbReference type="SAM" id="SignalP"/>
    </source>
</evidence>
<evidence type="ECO:0000256" key="6">
    <source>
        <dbReference type="ARBA" id="ARBA00022670"/>
    </source>
</evidence>
<dbReference type="Gene3D" id="2.40.70.10">
    <property type="entry name" value="Acid Proteases"/>
    <property type="match status" value="2"/>
</dbReference>
<keyword evidence="10" id="KW-0378">Hydrolase</keyword>
<dbReference type="PROSITE" id="PS51767">
    <property type="entry name" value="PEPTIDASE_A1"/>
    <property type="match status" value="1"/>
</dbReference>
<keyword evidence="5" id="KW-0964">Secreted</keyword>
<keyword evidence="17" id="KW-1185">Reference proteome</keyword>
<evidence type="ECO:0000256" key="7">
    <source>
        <dbReference type="ARBA" id="ARBA00022685"/>
    </source>
</evidence>
<evidence type="ECO:0000256" key="3">
    <source>
        <dbReference type="ARBA" id="ARBA00007447"/>
    </source>
</evidence>
<reference evidence="16 17" key="1">
    <citation type="submission" date="2024-01" db="EMBL/GenBank/DDBJ databases">
        <authorList>
            <consortium name="Genoscope - CEA"/>
            <person name="William W."/>
        </authorList>
    </citation>
    <scope>NUCLEOTIDE SEQUENCE [LARGE SCALE GENOMIC DNA]</scope>
    <source>
        <strain evidence="16 17">29B2s-10</strain>
    </source>
</reference>